<name>A0A2T7EMI0_9POAL</name>
<dbReference type="EMBL" id="CM009750">
    <property type="protein sequence ID" value="PUZ69033.1"/>
    <property type="molecule type" value="Genomic_DNA"/>
</dbReference>
<dbReference type="AlphaFoldDB" id="A0A2T7EMI0"/>
<gene>
    <name evidence="2" type="ORF">GQ55_2G076300</name>
</gene>
<organism evidence="2 3">
    <name type="scientific">Panicum hallii var. hallii</name>
    <dbReference type="NCBI Taxonomy" id="1504633"/>
    <lineage>
        <taxon>Eukaryota</taxon>
        <taxon>Viridiplantae</taxon>
        <taxon>Streptophyta</taxon>
        <taxon>Embryophyta</taxon>
        <taxon>Tracheophyta</taxon>
        <taxon>Spermatophyta</taxon>
        <taxon>Magnoliopsida</taxon>
        <taxon>Liliopsida</taxon>
        <taxon>Poales</taxon>
        <taxon>Poaceae</taxon>
        <taxon>PACMAD clade</taxon>
        <taxon>Panicoideae</taxon>
        <taxon>Panicodae</taxon>
        <taxon>Paniceae</taxon>
        <taxon>Panicinae</taxon>
        <taxon>Panicum</taxon>
        <taxon>Panicum sect. Panicum</taxon>
    </lineage>
</organism>
<feature type="region of interest" description="Disordered" evidence="1">
    <location>
        <begin position="119"/>
        <end position="145"/>
    </location>
</feature>
<sequence>MSGPDSPGDAPGALSPPRANTIPTARSPRPRMAPPAAGRGRGRRTSWRCGAQGAGRGSRRSSCRRRALPIPSAPARAAAPASVRLPCGAMPRKAVGETMQACVRPLLLGLTTIFGPLARRGGSSPWSLPHRRGPLAGRQPRRTPSRWRCRRGLAAAAAARRVQHRRSVAMVLRRAASRRIL</sequence>
<accession>A0A2T7EMI0</accession>
<feature type="compositionally biased region" description="Basic residues" evidence="1">
    <location>
        <begin position="129"/>
        <end position="145"/>
    </location>
</feature>
<dbReference type="Proteomes" id="UP000244336">
    <property type="component" value="Chromosome 2"/>
</dbReference>
<keyword evidence="3" id="KW-1185">Reference proteome</keyword>
<reference evidence="2 3" key="1">
    <citation type="submission" date="2018-04" db="EMBL/GenBank/DDBJ databases">
        <title>WGS assembly of Panicum hallii var. hallii HAL2.</title>
        <authorList>
            <person name="Lovell J."/>
            <person name="Jenkins J."/>
            <person name="Lowry D."/>
            <person name="Mamidi S."/>
            <person name="Sreedasyam A."/>
            <person name="Weng X."/>
            <person name="Barry K."/>
            <person name="Bonette J."/>
            <person name="Campitelli B."/>
            <person name="Daum C."/>
            <person name="Gordon S."/>
            <person name="Gould B."/>
            <person name="Lipzen A."/>
            <person name="MacQueen A."/>
            <person name="Palacio-Mejia J."/>
            <person name="Plott C."/>
            <person name="Shakirov E."/>
            <person name="Shu S."/>
            <person name="Yoshinaga Y."/>
            <person name="Zane M."/>
            <person name="Rokhsar D."/>
            <person name="Grimwood J."/>
            <person name="Schmutz J."/>
            <person name="Juenger T."/>
        </authorList>
    </citation>
    <scope>NUCLEOTIDE SEQUENCE [LARGE SCALE GENOMIC DNA]</scope>
    <source>
        <strain evidence="3">cv. HAL2</strain>
    </source>
</reference>
<evidence type="ECO:0000256" key="1">
    <source>
        <dbReference type="SAM" id="MobiDB-lite"/>
    </source>
</evidence>
<proteinExistence type="predicted"/>
<evidence type="ECO:0000313" key="3">
    <source>
        <dbReference type="Proteomes" id="UP000244336"/>
    </source>
</evidence>
<evidence type="ECO:0000313" key="2">
    <source>
        <dbReference type="EMBL" id="PUZ69033.1"/>
    </source>
</evidence>
<feature type="region of interest" description="Disordered" evidence="1">
    <location>
        <begin position="1"/>
        <end position="65"/>
    </location>
</feature>
<dbReference type="Gramene" id="PUZ69033">
    <property type="protein sequence ID" value="PUZ69033"/>
    <property type="gene ID" value="GQ55_2G076300"/>
</dbReference>
<protein>
    <submittedName>
        <fullName evidence="2">Uncharacterized protein</fullName>
    </submittedName>
</protein>